<dbReference type="GO" id="GO:0005829">
    <property type="term" value="C:cytosol"/>
    <property type="evidence" value="ECO:0007669"/>
    <property type="project" value="TreeGrafter"/>
</dbReference>
<evidence type="ECO:0000313" key="2">
    <source>
        <dbReference type="Proteomes" id="UP000076603"/>
    </source>
</evidence>
<dbReference type="Pfam" id="PF08282">
    <property type="entry name" value="Hydrolase_3"/>
    <property type="match status" value="1"/>
</dbReference>
<dbReference type="InterPro" id="IPR036412">
    <property type="entry name" value="HAD-like_sf"/>
</dbReference>
<dbReference type="Gene3D" id="3.30.1240.10">
    <property type="match status" value="1"/>
</dbReference>
<dbReference type="Gene3D" id="3.40.50.1000">
    <property type="entry name" value="HAD superfamily/HAD-like"/>
    <property type="match status" value="1"/>
</dbReference>
<dbReference type="InterPro" id="IPR023214">
    <property type="entry name" value="HAD_sf"/>
</dbReference>
<dbReference type="EMBL" id="LWAE01000001">
    <property type="protein sequence ID" value="KZL94262.1"/>
    <property type="molecule type" value="Genomic_DNA"/>
</dbReference>
<accession>A0A161YT45</accession>
<dbReference type="PANTHER" id="PTHR10000:SF8">
    <property type="entry name" value="HAD SUPERFAMILY HYDROLASE-LIKE, TYPE 3"/>
    <property type="match status" value="1"/>
</dbReference>
<dbReference type="GO" id="GO:0016791">
    <property type="term" value="F:phosphatase activity"/>
    <property type="evidence" value="ECO:0007669"/>
    <property type="project" value="TreeGrafter"/>
</dbReference>
<evidence type="ECO:0000313" key="1">
    <source>
        <dbReference type="EMBL" id="KZL94262.1"/>
    </source>
</evidence>
<comment type="caution">
    <text evidence="1">The sequence shown here is derived from an EMBL/GenBank/DDBJ whole genome shotgun (WGS) entry which is preliminary data.</text>
</comment>
<organism evidence="1 2">
    <name type="scientific">Clostridium magnum DSM 2767</name>
    <dbReference type="NCBI Taxonomy" id="1121326"/>
    <lineage>
        <taxon>Bacteria</taxon>
        <taxon>Bacillati</taxon>
        <taxon>Bacillota</taxon>
        <taxon>Clostridia</taxon>
        <taxon>Eubacteriales</taxon>
        <taxon>Clostridiaceae</taxon>
        <taxon>Clostridium</taxon>
    </lineage>
</organism>
<keyword evidence="2" id="KW-1185">Reference proteome</keyword>
<dbReference type="STRING" id="1121326.CLMAG_13150"/>
<keyword evidence="1" id="KW-0378">Hydrolase</keyword>
<protein>
    <submittedName>
        <fullName evidence="1">Putative phosphatase</fullName>
        <ecNumber evidence="1">3.1.3.-</ecNumber>
    </submittedName>
</protein>
<dbReference type="SUPFAM" id="SSF56784">
    <property type="entry name" value="HAD-like"/>
    <property type="match status" value="1"/>
</dbReference>
<dbReference type="Proteomes" id="UP000076603">
    <property type="component" value="Unassembled WGS sequence"/>
</dbReference>
<sequence>MKYKVIAVDMDGTLLDDDKHISDYNLTMISKAVDLGIKFVIASGRIPAGLKFYEATVSKNQPMICCNGAIILDENKNNIYTNSIEKNSALKVIDVLREQKDTYYHFYSEGTVYGEQFGFAIESVYNFNRKSDRDLRMEIRLIGDAKEYIKILIKISIK</sequence>
<dbReference type="EC" id="3.1.3.-" evidence="1"/>
<dbReference type="PATRIC" id="fig|1121326.3.peg.1283"/>
<dbReference type="AlphaFoldDB" id="A0A161YT45"/>
<reference evidence="1 2" key="1">
    <citation type="submission" date="2016-04" db="EMBL/GenBank/DDBJ databases">
        <title>Genome sequence of Clostridium magnum DSM 2767.</title>
        <authorList>
            <person name="Poehlein A."/>
            <person name="Uhlig R."/>
            <person name="Fischer R."/>
            <person name="Bahl H."/>
            <person name="Daniel R."/>
        </authorList>
    </citation>
    <scope>NUCLEOTIDE SEQUENCE [LARGE SCALE GENOMIC DNA]</scope>
    <source>
        <strain evidence="1 2">DSM 2767</strain>
    </source>
</reference>
<dbReference type="PANTHER" id="PTHR10000">
    <property type="entry name" value="PHOSPHOSERINE PHOSPHATASE"/>
    <property type="match status" value="1"/>
</dbReference>
<proteinExistence type="predicted"/>
<gene>
    <name evidence="1" type="ORF">CLMAG_13150</name>
</gene>
<dbReference type="RefSeq" id="WP_278329818.1">
    <property type="nucleotide sequence ID" value="NZ_LWAE01000001.1"/>
</dbReference>
<dbReference type="GO" id="GO:0000287">
    <property type="term" value="F:magnesium ion binding"/>
    <property type="evidence" value="ECO:0007669"/>
    <property type="project" value="TreeGrafter"/>
</dbReference>
<name>A0A161YT45_9CLOT</name>